<organism evidence="6 7">
    <name type="scientific">Lupinus luteus</name>
    <name type="common">European yellow lupine</name>
    <dbReference type="NCBI Taxonomy" id="3873"/>
    <lineage>
        <taxon>Eukaryota</taxon>
        <taxon>Viridiplantae</taxon>
        <taxon>Streptophyta</taxon>
        <taxon>Embryophyta</taxon>
        <taxon>Tracheophyta</taxon>
        <taxon>Spermatophyta</taxon>
        <taxon>Magnoliopsida</taxon>
        <taxon>eudicotyledons</taxon>
        <taxon>Gunneridae</taxon>
        <taxon>Pentapetalae</taxon>
        <taxon>rosids</taxon>
        <taxon>fabids</taxon>
        <taxon>Fabales</taxon>
        <taxon>Fabaceae</taxon>
        <taxon>Papilionoideae</taxon>
        <taxon>50 kb inversion clade</taxon>
        <taxon>genistoids sensu lato</taxon>
        <taxon>core genistoids</taxon>
        <taxon>Genisteae</taxon>
        <taxon>Lupinus</taxon>
    </lineage>
</organism>
<dbReference type="PROSITE" id="PS00375">
    <property type="entry name" value="UDPGT"/>
    <property type="match status" value="1"/>
</dbReference>
<gene>
    <name evidence="6" type="ORF">LLUT_LOCUS18998</name>
</gene>
<feature type="transmembrane region" description="Helical" evidence="5">
    <location>
        <begin position="139"/>
        <end position="158"/>
    </location>
</feature>
<keyword evidence="5" id="KW-1133">Transmembrane helix</keyword>
<dbReference type="EMBL" id="CAXHTB010000013">
    <property type="protein sequence ID" value="CAL0317938.1"/>
    <property type="molecule type" value="Genomic_DNA"/>
</dbReference>
<evidence type="ECO:0000313" key="6">
    <source>
        <dbReference type="EMBL" id="CAL0317938.1"/>
    </source>
</evidence>
<evidence type="ECO:0000256" key="4">
    <source>
        <dbReference type="RuleBase" id="RU362057"/>
    </source>
</evidence>
<comment type="caution">
    <text evidence="6">The sequence shown here is derived from an EMBL/GenBank/DDBJ whole genome shotgun (WGS) entry which is preliminary data.</text>
</comment>
<dbReference type="InterPro" id="IPR050481">
    <property type="entry name" value="UDP-glycosyltransf_plant"/>
</dbReference>
<comment type="similarity">
    <text evidence="1 3">Belongs to the UDP-glycosyltransferase family.</text>
</comment>
<proteinExistence type="inferred from homology"/>
<keyword evidence="3" id="KW-0328">Glycosyltransferase</keyword>
<dbReference type="CDD" id="cd03784">
    <property type="entry name" value="GT1_Gtf-like"/>
    <property type="match status" value="1"/>
</dbReference>
<keyword evidence="5" id="KW-0472">Membrane</keyword>
<dbReference type="FunFam" id="3.40.50.2000:FF:000056">
    <property type="entry name" value="Glycosyltransferase"/>
    <property type="match status" value="1"/>
</dbReference>
<evidence type="ECO:0000256" key="3">
    <source>
        <dbReference type="RuleBase" id="RU003718"/>
    </source>
</evidence>
<sequence>MTTTRKKSSQTQLVFVPSPGMGHLISTVEFAKLLINHDHRLSLTILVMKTPQDTLTSSYTHSLSSSQRLHVITLPQPPPNPDPNNSSSSITTLVDSYKPYVRDYVTTNIVNSNDSPRLGAFVVDMFCTTMVDVAREVHVPAFVFFTSGVAFLGLVLHLHTLRERDNVDVTELKDTDTEFVIPSFANSVPAKALPSTVLYKEWVPFFLSYVEGLKKTDGILVNSFDELEPHAVQSFSDNNNYYNNIPLYPVGPILKIEDKEGDDVRDMIMTWLNDQPSSSVIFLCFGSMGSFEVDQVREIARALEASEARFIWSLRKPPPKGLNIRAPPSIYTAQELVEVLPEGFLDRTAEIGKVIGWAPQAQVLAHEAIAGFVSHCGWNSTLESIYFGVPIATWPLYAEQQTNAFELVKDLNLAVDIAMDYRLDFKGESSSVLSAQKIEKGIRDLLENDEVRKKVKEMSVKSRETLNQGGSSYSHLGRFIDYIVD</sequence>
<evidence type="ECO:0000313" key="7">
    <source>
        <dbReference type="Proteomes" id="UP001497480"/>
    </source>
</evidence>
<dbReference type="Proteomes" id="UP001497480">
    <property type="component" value="Unassembled WGS sequence"/>
</dbReference>
<protein>
    <recommendedName>
        <fullName evidence="4">Glycosyltransferase</fullName>
        <ecNumber evidence="4">2.4.1.-</ecNumber>
    </recommendedName>
</protein>
<dbReference type="GO" id="GO:0035251">
    <property type="term" value="F:UDP-glucosyltransferase activity"/>
    <property type="evidence" value="ECO:0007669"/>
    <property type="project" value="InterPro"/>
</dbReference>
<dbReference type="Pfam" id="PF00201">
    <property type="entry name" value="UDPGT"/>
    <property type="match status" value="1"/>
</dbReference>
<dbReference type="InterPro" id="IPR035595">
    <property type="entry name" value="UDP_glycos_trans_CS"/>
</dbReference>
<name>A0AAV1X8R9_LUPLU</name>
<dbReference type="Gene3D" id="3.40.50.2000">
    <property type="entry name" value="Glycogen Phosphorylase B"/>
    <property type="match status" value="2"/>
</dbReference>
<reference evidence="6 7" key="1">
    <citation type="submission" date="2024-03" db="EMBL/GenBank/DDBJ databases">
        <authorList>
            <person name="Martinez-Hernandez J."/>
        </authorList>
    </citation>
    <scope>NUCLEOTIDE SEQUENCE [LARGE SCALE GENOMIC DNA]</scope>
</reference>
<evidence type="ECO:0000256" key="1">
    <source>
        <dbReference type="ARBA" id="ARBA00009995"/>
    </source>
</evidence>
<dbReference type="PANTHER" id="PTHR48048:SF45">
    <property type="entry name" value="GLYCOSYLTRANSFERASE"/>
    <property type="match status" value="1"/>
</dbReference>
<keyword evidence="5" id="KW-0812">Transmembrane</keyword>
<dbReference type="AlphaFoldDB" id="A0AAV1X8R9"/>
<evidence type="ECO:0000256" key="5">
    <source>
        <dbReference type="SAM" id="Phobius"/>
    </source>
</evidence>
<accession>A0AAV1X8R9</accession>
<dbReference type="PANTHER" id="PTHR48048">
    <property type="entry name" value="GLYCOSYLTRANSFERASE"/>
    <property type="match status" value="1"/>
</dbReference>
<keyword evidence="7" id="KW-1185">Reference proteome</keyword>
<dbReference type="SUPFAM" id="SSF53756">
    <property type="entry name" value="UDP-Glycosyltransferase/glycogen phosphorylase"/>
    <property type="match status" value="1"/>
</dbReference>
<keyword evidence="2 3" id="KW-0808">Transferase</keyword>
<evidence type="ECO:0000256" key="2">
    <source>
        <dbReference type="ARBA" id="ARBA00022679"/>
    </source>
</evidence>
<dbReference type="InterPro" id="IPR002213">
    <property type="entry name" value="UDP_glucos_trans"/>
</dbReference>
<dbReference type="EC" id="2.4.1.-" evidence="4"/>